<dbReference type="Proteomes" id="UP000249300">
    <property type="component" value="Chromosome 1"/>
</dbReference>
<evidence type="ECO:0000259" key="1">
    <source>
        <dbReference type="Pfam" id="PF00535"/>
    </source>
</evidence>
<feature type="domain" description="Glycosyltransferase 2-like" evidence="1">
    <location>
        <begin position="8"/>
        <end position="134"/>
    </location>
</feature>
<dbReference type="CDD" id="cd06433">
    <property type="entry name" value="GT_2_WfgS_like"/>
    <property type="match status" value="1"/>
</dbReference>
<dbReference type="PANTHER" id="PTHR43685:SF2">
    <property type="entry name" value="GLYCOSYLTRANSFERASE 2-LIKE DOMAIN-CONTAINING PROTEIN"/>
    <property type="match status" value="1"/>
</dbReference>
<dbReference type="GO" id="GO:0016757">
    <property type="term" value="F:glycosyltransferase activity"/>
    <property type="evidence" value="ECO:0007669"/>
    <property type="project" value="UniProtKB-KW"/>
</dbReference>
<dbReference type="InterPro" id="IPR001173">
    <property type="entry name" value="Glyco_trans_2-like"/>
</dbReference>
<dbReference type="KEGG" id="pcre:NCTC12858_00591"/>
<accession>A0A2X4SFH8</accession>
<dbReference type="RefSeq" id="WP_023939271.1">
    <property type="nucleotide sequence ID" value="NZ_FUXH01000002.1"/>
</dbReference>
<evidence type="ECO:0000313" key="2">
    <source>
        <dbReference type="EMBL" id="SQH72762.1"/>
    </source>
</evidence>
<dbReference type="InterPro" id="IPR050834">
    <property type="entry name" value="Glycosyltransf_2"/>
</dbReference>
<gene>
    <name evidence="2" type="ORF">NCTC12858_00591</name>
</gene>
<dbReference type="Pfam" id="PF00535">
    <property type="entry name" value="Glycos_transf_2"/>
    <property type="match status" value="1"/>
</dbReference>
<keyword evidence="2" id="KW-0328">Glycosyltransferase</keyword>
<keyword evidence="2" id="KW-0808">Transferase</keyword>
<dbReference type="EC" id="2.4.1.-" evidence="2"/>
<dbReference type="SUPFAM" id="SSF53448">
    <property type="entry name" value="Nucleotide-diphospho-sugar transferases"/>
    <property type="match status" value="1"/>
</dbReference>
<dbReference type="EMBL" id="LS483447">
    <property type="protein sequence ID" value="SQH72762.1"/>
    <property type="molecule type" value="Genomic_DNA"/>
</dbReference>
<dbReference type="InterPro" id="IPR029044">
    <property type="entry name" value="Nucleotide-diphossugar_trans"/>
</dbReference>
<reference evidence="2 3" key="1">
    <citation type="submission" date="2018-06" db="EMBL/GenBank/DDBJ databases">
        <authorList>
            <consortium name="Pathogen Informatics"/>
            <person name="Doyle S."/>
        </authorList>
    </citation>
    <scope>NUCLEOTIDE SEQUENCE [LARGE SCALE GENOMIC DNA]</scope>
    <source>
        <strain evidence="2 3">NCTC12858</strain>
    </source>
</reference>
<dbReference type="PANTHER" id="PTHR43685">
    <property type="entry name" value="GLYCOSYLTRANSFERASE"/>
    <property type="match status" value="1"/>
</dbReference>
<evidence type="ECO:0000313" key="3">
    <source>
        <dbReference type="Proteomes" id="UP000249300"/>
    </source>
</evidence>
<sequence length="242" mass="27484">MTANIQLSIVTVCYQAKPLLSKTIASVWANKRPDVEYLVVDGGSTDGSLELIEQSPVIDRYVSEPDGGIYDAMNKAVQLASAPWIIYMNAGDVFAGEDVLRHFMPLLNAEADVVYGDIMKPRADGSLYLKAAHKPGNYHKMFFCHQAAFTRRRLLSKYPFDTSLKLSADFLLYKQLYLAGYRFVYHPHAVAVFDTQGASNRQRSRGLAENISVIRRTDSLFEQIRLLPRLYFTYLMTLIRRK</sequence>
<dbReference type="Gene3D" id="3.90.550.10">
    <property type="entry name" value="Spore Coat Polysaccharide Biosynthesis Protein SpsA, Chain A"/>
    <property type="match status" value="1"/>
</dbReference>
<name>A0A2X4SFH8_9PORP</name>
<proteinExistence type="predicted"/>
<organism evidence="2 3">
    <name type="scientific">Porphyromonas crevioricanis</name>
    <dbReference type="NCBI Taxonomy" id="393921"/>
    <lineage>
        <taxon>Bacteria</taxon>
        <taxon>Pseudomonadati</taxon>
        <taxon>Bacteroidota</taxon>
        <taxon>Bacteroidia</taxon>
        <taxon>Bacteroidales</taxon>
        <taxon>Porphyromonadaceae</taxon>
        <taxon>Porphyromonas</taxon>
    </lineage>
</organism>
<protein>
    <submittedName>
        <fullName evidence="2">PGL/p-HBAD biosynthesis glycosyltransferase Rv2957/MT3031</fullName>
        <ecNumber evidence="2">2.4.1.-</ecNumber>
    </submittedName>
</protein>
<dbReference type="AlphaFoldDB" id="A0A2X4SFH8"/>
<keyword evidence="3" id="KW-1185">Reference proteome</keyword>